<keyword evidence="3" id="KW-0698">rRNA processing</keyword>
<dbReference type="VEuPathDB" id="PiroplasmaDB:TA10215"/>
<dbReference type="InterPro" id="IPR002676">
    <property type="entry name" value="RimM_N"/>
</dbReference>
<dbReference type="GO" id="GO:0005840">
    <property type="term" value="C:ribosome"/>
    <property type="evidence" value="ECO:0007669"/>
    <property type="project" value="InterPro"/>
</dbReference>
<dbReference type="AlphaFoldDB" id="A0A3B0NGJ6"/>
<sequence>MNGMLSIYYFIMVYCIPVESFRGYKINCNLGFRTNCSSNESKLNGPKELLESIKIKDKSENGICDDSEPDNTSPRFGIDKSMIYTLSHDDYLVVGKILGTYGLKGHVKVKSYTSQPEIRLCEPGYRYLKIPFNDERVIPINLVTGRFSGNKDVYIVKFEGFDNIQESQRITNTYLTVPLSIMPPLEENTYYARDIIGLGLYLYNDINKTKLGNIISFIHHSDLAFKKVLYFFKKIQFVLIYK</sequence>
<dbReference type="HAMAP" id="MF_00014">
    <property type="entry name" value="Ribosome_mat_RimM"/>
    <property type="match status" value="1"/>
</dbReference>
<dbReference type="GO" id="GO:0043022">
    <property type="term" value="F:ribosome binding"/>
    <property type="evidence" value="ECO:0007669"/>
    <property type="project" value="InterPro"/>
</dbReference>
<evidence type="ECO:0000256" key="2">
    <source>
        <dbReference type="ARBA" id="ARBA00022517"/>
    </source>
</evidence>
<dbReference type="NCBIfam" id="TIGR02273">
    <property type="entry name" value="16S_RimM"/>
    <property type="match status" value="1"/>
</dbReference>
<feature type="domain" description="RimM N-terminal" evidence="5">
    <location>
        <begin position="93"/>
        <end position="178"/>
    </location>
</feature>
<dbReference type="EMBL" id="UIVT01000004">
    <property type="protein sequence ID" value="SVP94830.1"/>
    <property type="molecule type" value="Genomic_DNA"/>
</dbReference>
<accession>A0A3B0NGJ6</accession>
<dbReference type="Gene3D" id="2.40.30.60">
    <property type="entry name" value="RimM"/>
    <property type="match status" value="1"/>
</dbReference>
<keyword evidence="1" id="KW-0963">Cytoplasm</keyword>
<evidence type="ECO:0000256" key="3">
    <source>
        <dbReference type="ARBA" id="ARBA00022552"/>
    </source>
</evidence>
<dbReference type="InterPro" id="IPR011961">
    <property type="entry name" value="RimM"/>
</dbReference>
<evidence type="ECO:0000256" key="4">
    <source>
        <dbReference type="ARBA" id="ARBA00023186"/>
    </source>
</evidence>
<dbReference type="EMBL" id="UIVS01000004">
    <property type="protein sequence ID" value="SVP95501.1"/>
    <property type="molecule type" value="Genomic_DNA"/>
</dbReference>
<dbReference type="GO" id="GO:0006364">
    <property type="term" value="P:rRNA processing"/>
    <property type="evidence" value="ECO:0007669"/>
    <property type="project" value="UniProtKB-KW"/>
</dbReference>
<name>A0A3B0NGJ6_THEAN</name>
<protein>
    <submittedName>
        <fullName evidence="7">16S rRNA processing protein (RimM homologue), putative</fullName>
    </submittedName>
</protein>
<keyword evidence="2" id="KW-0690">Ribosome biogenesis</keyword>
<dbReference type="SUPFAM" id="SSF50447">
    <property type="entry name" value="Translation proteins"/>
    <property type="match status" value="1"/>
</dbReference>
<reference evidence="7" key="1">
    <citation type="submission" date="2018-07" db="EMBL/GenBank/DDBJ databases">
        <authorList>
            <person name="Quirk P.G."/>
            <person name="Krulwich T.A."/>
        </authorList>
    </citation>
    <scope>NUCLEOTIDE SEQUENCE</scope>
    <source>
        <strain evidence="7">Anand</strain>
    </source>
</reference>
<keyword evidence="4" id="KW-0143">Chaperone</keyword>
<dbReference type="PANTHER" id="PTHR33692:SF1">
    <property type="entry name" value="RIBOSOME MATURATION FACTOR RIMM"/>
    <property type="match status" value="1"/>
</dbReference>
<dbReference type="InterPro" id="IPR036976">
    <property type="entry name" value="RimM_N_sf"/>
</dbReference>
<organism evidence="7">
    <name type="scientific">Theileria annulata</name>
    <dbReference type="NCBI Taxonomy" id="5874"/>
    <lineage>
        <taxon>Eukaryota</taxon>
        <taxon>Sar</taxon>
        <taxon>Alveolata</taxon>
        <taxon>Apicomplexa</taxon>
        <taxon>Aconoidasida</taxon>
        <taxon>Piroplasmida</taxon>
        <taxon>Theileriidae</taxon>
        <taxon>Theileria</taxon>
    </lineage>
</organism>
<evidence type="ECO:0000313" key="7">
    <source>
        <dbReference type="EMBL" id="SVP95501.1"/>
    </source>
</evidence>
<dbReference type="InterPro" id="IPR009000">
    <property type="entry name" value="Transl_B-barrel_sf"/>
</dbReference>
<dbReference type="PANTHER" id="PTHR33692">
    <property type="entry name" value="RIBOSOME MATURATION FACTOR RIMM"/>
    <property type="match status" value="1"/>
</dbReference>
<proteinExistence type="inferred from homology"/>
<evidence type="ECO:0000313" key="6">
    <source>
        <dbReference type="EMBL" id="SVP94830.1"/>
    </source>
</evidence>
<evidence type="ECO:0000256" key="1">
    <source>
        <dbReference type="ARBA" id="ARBA00022490"/>
    </source>
</evidence>
<evidence type="ECO:0000259" key="5">
    <source>
        <dbReference type="Pfam" id="PF01782"/>
    </source>
</evidence>
<dbReference type="Pfam" id="PF01782">
    <property type="entry name" value="RimM"/>
    <property type="match status" value="1"/>
</dbReference>
<gene>
    <name evidence="6" type="ORF">TAT_000366200</name>
    <name evidence="7" type="ORF">TAV_000366200</name>
</gene>